<dbReference type="Gene3D" id="3.90.550.10">
    <property type="entry name" value="Spore Coat Polysaccharide Biosynthesis Protein SpsA, Chain A"/>
    <property type="match status" value="1"/>
</dbReference>
<proteinExistence type="predicted"/>
<dbReference type="InterPro" id="IPR011990">
    <property type="entry name" value="TPR-like_helical_dom_sf"/>
</dbReference>
<dbReference type="Proteomes" id="UP000049828">
    <property type="component" value="Unassembled WGS sequence"/>
</dbReference>
<dbReference type="PANTHER" id="PTHR43630:SF2">
    <property type="entry name" value="GLYCOSYLTRANSFERASE"/>
    <property type="match status" value="1"/>
</dbReference>
<dbReference type="InterPro" id="IPR019734">
    <property type="entry name" value="TPR_rpt"/>
</dbReference>
<feature type="domain" description="Glycosyltransferase 2-like" evidence="2">
    <location>
        <begin position="4"/>
        <end position="138"/>
    </location>
</feature>
<sequence length="409" mass="47058">MNISVCIIVKNEQNNIEHCLKCLTPYMPEIIVVDTGSTDNTKAIASQYTDRVYDFSWINDFAVAKNFAISKATNSYVMVLDSDEFIESLDIQKLQEELQKHPYQVGRIFRRNVFERNGTRQENTEWINRIFSKELFHYEGCIHEQVTAINGEAYKTYQAPVVILHTGYDLPERERKQKAERNIILLRKELQRLLIVFLQKADLSDNVNKTFVPVKPEYDEKQCVNKILSIIETGDDLSDTLQHEEQLPYILYQLGKGYYMAGNYAEACVYFSCALSFDLNPKLEYVIDMVETYGYALINSGQASDALFFESIQNEFGNTADFQFLMGLIYMNNARFEEAVAAFLKATKYKESRNVGANSYMAFYNIGVIYECLGMTDEAKRYYEMCGEYGPAEERLKGFCCSDEGSSVV</sequence>
<dbReference type="SUPFAM" id="SSF53448">
    <property type="entry name" value="Nucleotide-diphospho-sugar transferases"/>
    <property type="match status" value="1"/>
</dbReference>
<dbReference type="Gene3D" id="1.25.40.10">
    <property type="entry name" value="Tetratricopeptide repeat domain"/>
    <property type="match status" value="1"/>
</dbReference>
<dbReference type="SMART" id="SM00028">
    <property type="entry name" value="TPR"/>
    <property type="match status" value="3"/>
</dbReference>
<dbReference type="InterPro" id="IPR001173">
    <property type="entry name" value="Glyco_trans_2-like"/>
</dbReference>
<dbReference type="AlphaFoldDB" id="A0A0M6WCM1"/>
<keyword evidence="4" id="KW-1185">Reference proteome</keyword>
<dbReference type="EMBL" id="CVRS01000014">
    <property type="protein sequence ID" value="CRL32451.1"/>
    <property type="molecule type" value="Genomic_DNA"/>
</dbReference>
<accession>A0A0M6WCM1</accession>
<organism evidence="3 4">
    <name type="scientific">Roseburia inulinivorans</name>
    <dbReference type="NCBI Taxonomy" id="360807"/>
    <lineage>
        <taxon>Bacteria</taxon>
        <taxon>Bacillati</taxon>
        <taxon>Bacillota</taxon>
        <taxon>Clostridia</taxon>
        <taxon>Lachnospirales</taxon>
        <taxon>Lachnospiraceae</taxon>
        <taxon>Roseburia</taxon>
    </lineage>
</organism>
<dbReference type="OrthoDB" id="9815923at2"/>
<dbReference type="CDD" id="cd02511">
    <property type="entry name" value="Beta4Glucosyltransferase"/>
    <property type="match status" value="1"/>
</dbReference>
<feature type="repeat" description="TPR" evidence="1">
    <location>
        <begin position="320"/>
        <end position="353"/>
    </location>
</feature>
<keyword evidence="1" id="KW-0802">TPR repeat</keyword>
<dbReference type="SUPFAM" id="SSF48452">
    <property type="entry name" value="TPR-like"/>
    <property type="match status" value="1"/>
</dbReference>
<evidence type="ECO:0000256" key="1">
    <source>
        <dbReference type="PROSITE-ProRule" id="PRU00339"/>
    </source>
</evidence>
<keyword evidence="3" id="KW-0808">Transferase</keyword>
<dbReference type="PANTHER" id="PTHR43630">
    <property type="entry name" value="POLY-BETA-1,6-N-ACETYL-D-GLUCOSAMINE SYNTHASE"/>
    <property type="match status" value="1"/>
</dbReference>
<evidence type="ECO:0000259" key="2">
    <source>
        <dbReference type="Pfam" id="PF00535"/>
    </source>
</evidence>
<protein>
    <submittedName>
        <fullName evidence="3">Glycosyltransferase</fullName>
    </submittedName>
</protein>
<dbReference type="GO" id="GO:0016740">
    <property type="term" value="F:transferase activity"/>
    <property type="evidence" value="ECO:0007669"/>
    <property type="project" value="UniProtKB-KW"/>
</dbReference>
<dbReference type="PROSITE" id="PS50005">
    <property type="entry name" value="TPR"/>
    <property type="match status" value="1"/>
</dbReference>
<dbReference type="RefSeq" id="WP_021923606.1">
    <property type="nucleotide sequence ID" value="NZ_CVRS01000014.1"/>
</dbReference>
<dbReference type="Pfam" id="PF13181">
    <property type="entry name" value="TPR_8"/>
    <property type="match status" value="2"/>
</dbReference>
<evidence type="ECO:0000313" key="3">
    <source>
        <dbReference type="EMBL" id="CRL32451.1"/>
    </source>
</evidence>
<evidence type="ECO:0000313" key="4">
    <source>
        <dbReference type="Proteomes" id="UP000049828"/>
    </source>
</evidence>
<reference evidence="4" key="1">
    <citation type="submission" date="2015-05" db="EMBL/GenBank/DDBJ databases">
        <authorList>
            <consortium name="Pathogen Informatics"/>
        </authorList>
    </citation>
    <scope>NUCLEOTIDE SEQUENCE [LARGE SCALE GENOMIC DNA]</scope>
    <source>
        <strain evidence="4">L1-83</strain>
    </source>
</reference>
<gene>
    <name evidence="3" type="ORF">RIL183_13071</name>
</gene>
<dbReference type="InterPro" id="IPR029044">
    <property type="entry name" value="Nucleotide-diphossugar_trans"/>
</dbReference>
<dbReference type="Pfam" id="PF00535">
    <property type="entry name" value="Glycos_transf_2"/>
    <property type="match status" value="1"/>
</dbReference>
<name>A0A0M6WCM1_9FIRM</name>